<organism evidence="1 2">
    <name type="scientific">Paramuribaculum intestinale</name>
    <dbReference type="NCBI Taxonomy" id="2094151"/>
    <lineage>
        <taxon>Bacteria</taxon>
        <taxon>Pseudomonadati</taxon>
        <taxon>Bacteroidota</taxon>
        <taxon>Bacteroidia</taxon>
        <taxon>Bacteroidales</taxon>
        <taxon>Muribaculaceae</taxon>
        <taxon>Paramuribaculum</taxon>
    </lineage>
</organism>
<proteinExistence type="predicted"/>
<accession>A0A2V1IS05</accession>
<dbReference type="InterPro" id="IPR021823">
    <property type="entry name" value="DUF3408"/>
</dbReference>
<keyword evidence="2" id="KW-1185">Reference proteome</keyword>
<dbReference type="EMBL" id="PUBV01000022">
    <property type="protein sequence ID" value="PWB06578.1"/>
    <property type="molecule type" value="Genomic_DNA"/>
</dbReference>
<comment type="caution">
    <text evidence="1">The sequence shown here is derived from an EMBL/GenBank/DDBJ whole genome shotgun (WGS) entry which is preliminary data.</text>
</comment>
<gene>
    <name evidence="1" type="ORF">C5O25_09895</name>
</gene>
<protein>
    <submittedName>
        <fullName evidence="1">DUF3408 domain-containing protein</fullName>
    </submittedName>
</protein>
<reference evidence="2" key="1">
    <citation type="submission" date="2018-02" db="EMBL/GenBank/DDBJ databases">
        <authorList>
            <person name="Clavel T."/>
            <person name="Strowig T."/>
        </authorList>
    </citation>
    <scope>NUCLEOTIDE SEQUENCE [LARGE SCALE GENOMIC DNA]</scope>
    <source>
        <strain evidence="2">DSM 100764</strain>
    </source>
</reference>
<name>A0A2V1IS05_9BACT</name>
<dbReference type="Pfam" id="PF11888">
    <property type="entry name" value="DUF3408"/>
    <property type="match status" value="1"/>
</dbReference>
<sequence>MNNPPSTPFMEKVSGAVSGALSDALDRQSPSLAAAKKYQERFLSKNRINSNCRVYISDEMFDLLNRMVAAVGKNRASVGNYVTEIVREHVERHRESINAIYFTNTRPLF</sequence>
<dbReference type="AlphaFoldDB" id="A0A2V1IS05"/>
<evidence type="ECO:0000313" key="2">
    <source>
        <dbReference type="Proteomes" id="UP000244925"/>
    </source>
</evidence>
<evidence type="ECO:0000313" key="1">
    <source>
        <dbReference type="EMBL" id="PWB06578.1"/>
    </source>
</evidence>
<dbReference type="Proteomes" id="UP000244925">
    <property type="component" value="Unassembled WGS sequence"/>
</dbReference>